<name>A0ABN3VZS5_9ACTN</name>
<dbReference type="PANTHER" id="PTHR42776">
    <property type="entry name" value="SERINE PEPTIDASE S9 FAMILY MEMBER"/>
    <property type="match status" value="1"/>
</dbReference>
<dbReference type="Pfam" id="PF00326">
    <property type="entry name" value="Peptidase_S9"/>
    <property type="match status" value="1"/>
</dbReference>
<evidence type="ECO:0000313" key="4">
    <source>
        <dbReference type="EMBL" id="GAA2877869.1"/>
    </source>
</evidence>
<dbReference type="PANTHER" id="PTHR42776:SF27">
    <property type="entry name" value="DIPEPTIDYL PEPTIDASE FAMILY MEMBER 6"/>
    <property type="match status" value="1"/>
</dbReference>
<dbReference type="InterPro" id="IPR001375">
    <property type="entry name" value="Peptidase_S9_cat"/>
</dbReference>
<dbReference type="EMBL" id="BAAAVI010000027">
    <property type="protein sequence ID" value="GAA2877869.1"/>
    <property type="molecule type" value="Genomic_DNA"/>
</dbReference>
<sequence length="686" mass="73320">MDMRSSSEGEVSGGDCHLLKDIAKTALPLPAAADYRDEAAWWADGPGGKARLPHWCNDSSGVGTFPVRLYAATGDTRFREAAAPPGADPLPNARRFGFRFSGRGRYIACLTGQGHHRLAPELWDLTGPAPQRRGLPTRDGETSWTPPVPTDDGDLLLCRTDRDFTRLLLVAPAPGGDSVHGADAEEHELCALRSRGLRLVPCPVAGTAALMFEASADRRTTVWRVSGRAEPPELITKLPGPVSGGVWLDDTGGRFALTSQEPGTARTLTLDLSRGTLAPLGGPARDEHLLLAAPRTGTLLTAAMRDGAYRLGLRHLDGEGPTAFPERLNSIEGIVTPLALDPTGRHLALAVTRGARSHLFLHDLADDTTGEVGLPPGVLYPAAHWSAVGLHLIHSAPDRPLGVVTVPEPSRPRILSAPEDHRVRWAPARTRDYDGPVGRIEAVVYGDPAAGGQVVLALHGGPEAAWQLDFDPLFQCLAAAGIAVVAPNQRGSTGYGPAHRDAIHGAWGGPDLADILHLGRALAAARGPDRERPMLYGASYGAYLALLAAAAQPDLWARAAVVAPFLSGRKLYDDGPDSVCNLIDRLRGREEIHDELGPRDLLRLADRMLLPLLIVHGEQDPLIPVTHSRRLIDRLREGEHRDGADLTYLEVPGAGHDPLSETGGHLILDHVADFLRTGPSTSPKNR</sequence>
<dbReference type="InterPro" id="IPR011042">
    <property type="entry name" value="6-blade_b-propeller_TolB-like"/>
</dbReference>
<accession>A0ABN3VZS5</accession>
<protein>
    <recommendedName>
        <fullName evidence="3">Peptidase S9 prolyl oligopeptidase catalytic domain-containing protein</fullName>
    </recommendedName>
</protein>
<dbReference type="SUPFAM" id="SSF53474">
    <property type="entry name" value="alpha/beta-Hydrolases"/>
    <property type="match status" value="1"/>
</dbReference>
<dbReference type="Gene3D" id="3.40.50.1820">
    <property type="entry name" value="alpha/beta hydrolase"/>
    <property type="match status" value="1"/>
</dbReference>
<keyword evidence="1" id="KW-0378">Hydrolase</keyword>
<reference evidence="4 5" key="1">
    <citation type="journal article" date="2019" name="Int. J. Syst. Evol. Microbiol.">
        <title>The Global Catalogue of Microorganisms (GCM) 10K type strain sequencing project: providing services to taxonomists for standard genome sequencing and annotation.</title>
        <authorList>
            <consortium name="The Broad Institute Genomics Platform"/>
            <consortium name="The Broad Institute Genome Sequencing Center for Infectious Disease"/>
            <person name="Wu L."/>
            <person name="Ma J."/>
        </authorList>
    </citation>
    <scope>NUCLEOTIDE SEQUENCE [LARGE SCALE GENOMIC DNA]</scope>
    <source>
        <strain evidence="4 5">JCM 6242</strain>
    </source>
</reference>
<evidence type="ECO:0000256" key="1">
    <source>
        <dbReference type="ARBA" id="ARBA00022801"/>
    </source>
</evidence>
<evidence type="ECO:0000259" key="3">
    <source>
        <dbReference type="Pfam" id="PF00326"/>
    </source>
</evidence>
<comment type="caution">
    <text evidence="4">The sequence shown here is derived from an EMBL/GenBank/DDBJ whole genome shotgun (WGS) entry which is preliminary data.</text>
</comment>
<organism evidence="4 5">
    <name type="scientific">Streptosporangium fragile</name>
    <dbReference type="NCBI Taxonomy" id="46186"/>
    <lineage>
        <taxon>Bacteria</taxon>
        <taxon>Bacillati</taxon>
        <taxon>Actinomycetota</taxon>
        <taxon>Actinomycetes</taxon>
        <taxon>Streptosporangiales</taxon>
        <taxon>Streptosporangiaceae</taxon>
        <taxon>Streptosporangium</taxon>
    </lineage>
</organism>
<dbReference type="InterPro" id="IPR029058">
    <property type="entry name" value="AB_hydrolase_fold"/>
</dbReference>
<feature type="region of interest" description="Disordered" evidence="2">
    <location>
        <begin position="124"/>
        <end position="152"/>
    </location>
</feature>
<proteinExistence type="predicted"/>
<evidence type="ECO:0000256" key="2">
    <source>
        <dbReference type="SAM" id="MobiDB-lite"/>
    </source>
</evidence>
<feature type="domain" description="Peptidase S9 prolyl oligopeptidase catalytic" evidence="3">
    <location>
        <begin position="470"/>
        <end position="675"/>
    </location>
</feature>
<dbReference type="Proteomes" id="UP001500831">
    <property type="component" value="Unassembled WGS sequence"/>
</dbReference>
<gene>
    <name evidence="4" type="ORF">GCM10010517_39550</name>
</gene>
<keyword evidence="5" id="KW-1185">Reference proteome</keyword>
<dbReference type="Gene3D" id="2.120.10.30">
    <property type="entry name" value="TolB, C-terminal domain"/>
    <property type="match status" value="1"/>
</dbReference>
<dbReference type="SUPFAM" id="SSF82171">
    <property type="entry name" value="DPP6 N-terminal domain-like"/>
    <property type="match status" value="1"/>
</dbReference>
<evidence type="ECO:0000313" key="5">
    <source>
        <dbReference type="Proteomes" id="UP001500831"/>
    </source>
</evidence>